<protein>
    <submittedName>
        <fullName evidence="1">Uncharacterized protein</fullName>
    </submittedName>
</protein>
<reference evidence="1 2" key="1">
    <citation type="submission" date="2024-09" db="EMBL/GenBank/DDBJ databases">
        <title>A chromosome-level genome assembly of Gray's grenadier anchovy, Coilia grayii.</title>
        <authorList>
            <person name="Fu Z."/>
        </authorList>
    </citation>
    <scope>NUCLEOTIDE SEQUENCE [LARGE SCALE GENOMIC DNA]</scope>
    <source>
        <strain evidence="1">G4</strain>
        <tissue evidence="1">Muscle</tissue>
    </source>
</reference>
<dbReference type="Proteomes" id="UP001591681">
    <property type="component" value="Unassembled WGS sequence"/>
</dbReference>
<name>A0ABD1JXD4_9TELE</name>
<dbReference type="AlphaFoldDB" id="A0ABD1JXD4"/>
<sequence>MQELTSSGEVGVDVEDLYSISSVSPCSLEDPLPLRLIDAGEMTTKLAAGHSQENLNISPLHISPLEAIRELDEAEEALSGLRSPGDGAVRAKDQLVMKELPLRSVESETDELAFEDCEETDIHSSVIVKPLRSIITSKNTAILEAPQSETCHSLQGISDLVGLQEDSQKCTPQKSLGPGGVHKEMLGTSSTLERTIVIIGSELDDTGSSVSFLGGQRDKHRHTNPGVPMERCELRNSTSSTTDLEENKAEVLLQDGVCISKRDCTIEDCNSTLIDILTACKTKVEQLEQLKCSSYELTIQLQSAQALAVQLQQRVVSLEEECCRRHREVQGLQEELWEAQRALQERSAHTDRISEELRLLRLQLQKRPSASGSSEVQELLRGHTHTPYTGAQPGSSRVCTLL</sequence>
<keyword evidence="2" id="KW-1185">Reference proteome</keyword>
<evidence type="ECO:0000313" key="1">
    <source>
        <dbReference type="EMBL" id="KAL2091551.1"/>
    </source>
</evidence>
<dbReference type="EMBL" id="JBHFQA010000011">
    <property type="protein sequence ID" value="KAL2091551.1"/>
    <property type="molecule type" value="Genomic_DNA"/>
</dbReference>
<organism evidence="1 2">
    <name type="scientific">Coilia grayii</name>
    <name type="common">Gray's grenadier anchovy</name>
    <dbReference type="NCBI Taxonomy" id="363190"/>
    <lineage>
        <taxon>Eukaryota</taxon>
        <taxon>Metazoa</taxon>
        <taxon>Chordata</taxon>
        <taxon>Craniata</taxon>
        <taxon>Vertebrata</taxon>
        <taxon>Euteleostomi</taxon>
        <taxon>Actinopterygii</taxon>
        <taxon>Neopterygii</taxon>
        <taxon>Teleostei</taxon>
        <taxon>Clupei</taxon>
        <taxon>Clupeiformes</taxon>
        <taxon>Clupeoidei</taxon>
        <taxon>Engraulidae</taxon>
        <taxon>Coilinae</taxon>
        <taxon>Coilia</taxon>
    </lineage>
</organism>
<proteinExistence type="predicted"/>
<gene>
    <name evidence="1" type="ORF">ACEWY4_013814</name>
</gene>
<evidence type="ECO:0000313" key="2">
    <source>
        <dbReference type="Proteomes" id="UP001591681"/>
    </source>
</evidence>
<accession>A0ABD1JXD4</accession>
<comment type="caution">
    <text evidence="1">The sequence shown here is derived from an EMBL/GenBank/DDBJ whole genome shotgun (WGS) entry which is preliminary data.</text>
</comment>